<keyword evidence="2" id="KW-1185">Reference proteome</keyword>
<comment type="caution">
    <text evidence="1">The sequence shown here is derived from an EMBL/GenBank/DDBJ whole genome shotgun (WGS) entry which is preliminary data.</text>
</comment>
<evidence type="ECO:0000313" key="2">
    <source>
        <dbReference type="Proteomes" id="UP001597120"/>
    </source>
</evidence>
<name>A0ABW3D5W5_9BACL</name>
<dbReference type="InterPro" id="IPR024524">
    <property type="entry name" value="DUF3800"/>
</dbReference>
<protein>
    <submittedName>
        <fullName evidence="1">DUF3800 domain-containing protein</fullName>
    </submittedName>
</protein>
<dbReference type="Proteomes" id="UP001597120">
    <property type="component" value="Unassembled WGS sequence"/>
</dbReference>
<dbReference type="EMBL" id="JBHTIU010000023">
    <property type="protein sequence ID" value="MFD0868752.1"/>
    <property type="molecule type" value="Genomic_DNA"/>
</dbReference>
<accession>A0ABW3D5W5</accession>
<gene>
    <name evidence="1" type="ORF">ACFQ03_06290</name>
</gene>
<dbReference type="Pfam" id="PF12686">
    <property type="entry name" value="DUF3800"/>
    <property type="match status" value="1"/>
</dbReference>
<evidence type="ECO:0000313" key="1">
    <source>
        <dbReference type="EMBL" id="MFD0868752.1"/>
    </source>
</evidence>
<sequence length="217" mass="25992">MGSKYWIFQDESGEPGKDPYFIVGILGMTQNVKKRLLDSIASVRAQRGFFNEFHFQKFSELRSQVYKDALEEAFKCYFSYRAIVVSREDVDLSLFDYKRHLAYNKFSELLIYNHIKNRSEHIHIRPDNKNRMKEDNFYDYLVRNLNYKSFYERHGYVVKSCKSSDSKKCDATQICDLLTGVVKNKYSPAGERKNKFSNYFLNKYDSRINIWHWKPRK</sequence>
<dbReference type="RefSeq" id="WP_379286852.1">
    <property type="nucleotide sequence ID" value="NZ_JBHTIU010000023.1"/>
</dbReference>
<reference evidence="2" key="1">
    <citation type="journal article" date="2019" name="Int. J. Syst. Evol. Microbiol.">
        <title>The Global Catalogue of Microorganisms (GCM) 10K type strain sequencing project: providing services to taxonomists for standard genome sequencing and annotation.</title>
        <authorList>
            <consortium name="The Broad Institute Genomics Platform"/>
            <consortium name="The Broad Institute Genome Sequencing Center for Infectious Disease"/>
            <person name="Wu L."/>
            <person name="Ma J."/>
        </authorList>
    </citation>
    <scope>NUCLEOTIDE SEQUENCE [LARGE SCALE GENOMIC DNA]</scope>
    <source>
        <strain evidence="2">CCUG 57263</strain>
    </source>
</reference>
<organism evidence="1 2">
    <name type="scientific">Paenibacillus residui</name>
    <dbReference type="NCBI Taxonomy" id="629724"/>
    <lineage>
        <taxon>Bacteria</taxon>
        <taxon>Bacillati</taxon>
        <taxon>Bacillota</taxon>
        <taxon>Bacilli</taxon>
        <taxon>Bacillales</taxon>
        <taxon>Paenibacillaceae</taxon>
        <taxon>Paenibacillus</taxon>
    </lineage>
</organism>
<proteinExistence type="predicted"/>